<dbReference type="OrthoDB" id="9794382at2"/>
<dbReference type="Proteomes" id="UP000297453">
    <property type="component" value="Unassembled WGS sequence"/>
</dbReference>
<evidence type="ECO:0000313" key="2">
    <source>
        <dbReference type="EMBL" id="TGJ99153.1"/>
    </source>
</evidence>
<dbReference type="AlphaFoldDB" id="A0A4R9FLA1"/>
<dbReference type="GO" id="GO:0006935">
    <property type="term" value="P:chemotaxis"/>
    <property type="evidence" value="ECO:0007669"/>
    <property type="project" value="InterPro"/>
</dbReference>
<reference evidence="2" key="1">
    <citation type="journal article" date="2019" name="PLoS Negl. Trop. Dis.">
        <title>Revisiting the worldwide diversity of Leptospira species in the environment.</title>
        <authorList>
            <person name="Vincent A.T."/>
            <person name="Schiettekatte O."/>
            <person name="Bourhy P."/>
            <person name="Veyrier F.J."/>
            <person name="Picardeau M."/>
        </authorList>
    </citation>
    <scope>NUCLEOTIDE SEQUENCE [LARGE SCALE GENOMIC DNA]</scope>
    <source>
        <strain evidence="2">SSS9</strain>
    </source>
</reference>
<accession>A0A4R9FLA1</accession>
<dbReference type="PANTHER" id="PTHR22617:SF41">
    <property type="entry name" value="CHEMOTAXIS SIGNAL TRANSDUCTION SYSTEM ADAPTOR PROTEIN CHEW"/>
    <property type="match status" value="1"/>
</dbReference>
<dbReference type="Pfam" id="PF01584">
    <property type="entry name" value="CheW"/>
    <property type="match status" value="1"/>
</dbReference>
<dbReference type="RefSeq" id="WP_135589245.1">
    <property type="nucleotide sequence ID" value="NZ_RQEP01000019.1"/>
</dbReference>
<dbReference type="InterPro" id="IPR036061">
    <property type="entry name" value="CheW-like_dom_sf"/>
</dbReference>
<dbReference type="GO" id="GO:0007165">
    <property type="term" value="P:signal transduction"/>
    <property type="evidence" value="ECO:0007669"/>
    <property type="project" value="InterPro"/>
</dbReference>
<sequence length="171" mass="18996">MSNFEDNQYLTFKIGEETFGIGLLNVKEILEYTHVTTVPMMPSFIPGVINLRGNVVPVLDVSDKFFKKKHSPDKRTCIVIVEVPESVNGARMDIGLIVESVYEVLSIPSAEIEPPPTFGSRIRVDFLSGMARQSSGFILLLNLIRLLTVEELTALEETRDEATHLTSSNAV</sequence>
<dbReference type="SUPFAM" id="SSF50341">
    <property type="entry name" value="CheW-like"/>
    <property type="match status" value="1"/>
</dbReference>
<comment type="caution">
    <text evidence="2">The sequence shown here is derived from an EMBL/GenBank/DDBJ whole genome shotgun (WGS) entry which is preliminary data.</text>
</comment>
<dbReference type="PANTHER" id="PTHR22617">
    <property type="entry name" value="CHEMOTAXIS SENSOR HISTIDINE KINASE-RELATED"/>
    <property type="match status" value="1"/>
</dbReference>
<feature type="domain" description="CheW-like" evidence="1">
    <location>
        <begin position="6"/>
        <end position="152"/>
    </location>
</feature>
<proteinExistence type="predicted"/>
<dbReference type="InterPro" id="IPR039315">
    <property type="entry name" value="CheW"/>
</dbReference>
<name>A0A4R9FLA1_9LEPT</name>
<dbReference type="EMBL" id="RQEP01000019">
    <property type="protein sequence ID" value="TGJ99153.1"/>
    <property type="molecule type" value="Genomic_DNA"/>
</dbReference>
<dbReference type="Gene3D" id="2.40.50.180">
    <property type="entry name" value="CheA-289, Domain 4"/>
    <property type="match status" value="1"/>
</dbReference>
<evidence type="ECO:0000313" key="3">
    <source>
        <dbReference type="Proteomes" id="UP000297453"/>
    </source>
</evidence>
<dbReference type="GO" id="GO:0005829">
    <property type="term" value="C:cytosol"/>
    <property type="evidence" value="ECO:0007669"/>
    <property type="project" value="TreeGrafter"/>
</dbReference>
<organism evidence="2 3">
    <name type="scientific">Leptospira semungkisensis</name>
    <dbReference type="NCBI Taxonomy" id="2484985"/>
    <lineage>
        <taxon>Bacteria</taxon>
        <taxon>Pseudomonadati</taxon>
        <taxon>Spirochaetota</taxon>
        <taxon>Spirochaetia</taxon>
        <taxon>Leptospirales</taxon>
        <taxon>Leptospiraceae</taxon>
        <taxon>Leptospira</taxon>
    </lineage>
</organism>
<dbReference type="PROSITE" id="PS50851">
    <property type="entry name" value="CHEW"/>
    <property type="match status" value="1"/>
</dbReference>
<dbReference type="SMART" id="SM00260">
    <property type="entry name" value="CheW"/>
    <property type="match status" value="1"/>
</dbReference>
<dbReference type="Gene3D" id="2.30.30.40">
    <property type="entry name" value="SH3 Domains"/>
    <property type="match status" value="1"/>
</dbReference>
<gene>
    <name evidence="2" type="ORF">EHO59_14840</name>
</gene>
<dbReference type="InterPro" id="IPR002545">
    <property type="entry name" value="CheW-lke_dom"/>
</dbReference>
<protein>
    <submittedName>
        <fullName evidence="2">Chemotaxis protein CheW</fullName>
    </submittedName>
</protein>
<keyword evidence="3" id="KW-1185">Reference proteome</keyword>
<evidence type="ECO:0000259" key="1">
    <source>
        <dbReference type="PROSITE" id="PS50851"/>
    </source>
</evidence>